<sequence>MLLSFSFFLYCFFLMLSLGLASDLLLKILGAQGQIFVDHYFELMLATDASEWSMKYSASVAKDTTRVTIEFRVQKTNRKYRLPPEQPAASVASVKAAEQYPLFCPDARTVTDIGWSEKMSENGVRLDRNGFSRVICDASFLMGSVRAEWIQGLGL</sequence>
<reference evidence="2" key="1">
    <citation type="journal article" date="2020" name="New Phytol.">
        <title>Comparative genomics reveals dynamic genome evolution in host specialist ectomycorrhizal fungi.</title>
        <authorList>
            <person name="Lofgren L.A."/>
            <person name="Nguyen N.H."/>
            <person name="Vilgalys R."/>
            <person name="Ruytinx J."/>
            <person name="Liao H.L."/>
            <person name="Branco S."/>
            <person name="Kuo A."/>
            <person name="LaButti K."/>
            <person name="Lipzen A."/>
            <person name="Andreopoulos W."/>
            <person name="Pangilinan J."/>
            <person name="Riley R."/>
            <person name="Hundley H."/>
            <person name="Na H."/>
            <person name="Barry K."/>
            <person name="Grigoriev I.V."/>
            <person name="Stajich J.E."/>
            <person name="Kennedy P.G."/>
        </authorList>
    </citation>
    <scope>NUCLEOTIDE SEQUENCE</scope>
    <source>
        <strain evidence="2">S12</strain>
    </source>
</reference>
<keyword evidence="3" id="KW-1185">Reference proteome</keyword>
<dbReference type="AlphaFoldDB" id="A0A9P7DDR6"/>
<name>A0A9P7DDR6_9AGAM</name>
<dbReference type="EMBL" id="JABBWE010000066">
    <property type="protein sequence ID" value="KAG1788679.1"/>
    <property type="molecule type" value="Genomic_DNA"/>
</dbReference>
<organism evidence="2 3">
    <name type="scientific">Suillus plorans</name>
    <dbReference type="NCBI Taxonomy" id="116603"/>
    <lineage>
        <taxon>Eukaryota</taxon>
        <taxon>Fungi</taxon>
        <taxon>Dikarya</taxon>
        <taxon>Basidiomycota</taxon>
        <taxon>Agaricomycotina</taxon>
        <taxon>Agaricomycetes</taxon>
        <taxon>Agaricomycetidae</taxon>
        <taxon>Boletales</taxon>
        <taxon>Suillineae</taxon>
        <taxon>Suillaceae</taxon>
        <taxon>Suillus</taxon>
    </lineage>
</organism>
<dbReference type="RefSeq" id="XP_041155870.1">
    <property type="nucleotide sequence ID" value="XM_041300593.1"/>
</dbReference>
<evidence type="ECO:0000313" key="3">
    <source>
        <dbReference type="Proteomes" id="UP000719766"/>
    </source>
</evidence>
<keyword evidence="1" id="KW-0732">Signal</keyword>
<dbReference type="GeneID" id="64594357"/>
<evidence type="ECO:0000313" key="2">
    <source>
        <dbReference type="EMBL" id="KAG1788679.1"/>
    </source>
</evidence>
<accession>A0A9P7DDR6</accession>
<protein>
    <submittedName>
        <fullName evidence="2">Uncharacterized protein</fullName>
    </submittedName>
</protein>
<comment type="caution">
    <text evidence="2">The sequence shown here is derived from an EMBL/GenBank/DDBJ whole genome shotgun (WGS) entry which is preliminary data.</text>
</comment>
<feature type="chain" id="PRO_5040441315" evidence="1">
    <location>
        <begin position="22"/>
        <end position="155"/>
    </location>
</feature>
<feature type="signal peptide" evidence="1">
    <location>
        <begin position="1"/>
        <end position="21"/>
    </location>
</feature>
<evidence type="ECO:0000256" key="1">
    <source>
        <dbReference type="SAM" id="SignalP"/>
    </source>
</evidence>
<gene>
    <name evidence="2" type="ORF">HD556DRAFT_1311932</name>
</gene>
<dbReference type="Proteomes" id="UP000719766">
    <property type="component" value="Unassembled WGS sequence"/>
</dbReference>
<proteinExistence type="predicted"/>